<gene>
    <name evidence="2" type="primary">27</name>
    <name evidence="2" type="ORF">GORDON_27</name>
</gene>
<dbReference type="EMBL" id="KU160646">
    <property type="protein sequence ID" value="ALY09002.1"/>
    <property type="molecule type" value="Genomic_DNA"/>
</dbReference>
<dbReference type="KEGG" id="vg:40079369"/>
<evidence type="ECO:0000313" key="2">
    <source>
        <dbReference type="EMBL" id="ALY09002.1"/>
    </source>
</evidence>
<proteinExistence type="predicted"/>
<reference evidence="2 3" key="1">
    <citation type="submission" date="2015-11" db="EMBL/GenBank/DDBJ databases">
        <authorList>
            <person name="Schneider V.M."/>
            <person name="Bradley K.W."/>
            <person name="Asai D.J."/>
            <person name="Bowman C.A."/>
            <person name="Russell D.A."/>
            <person name="Pope W.H."/>
            <person name="Jacobs-Sera D."/>
            <person name="Hendrix R.W."/>
            <person name="Hatfull G.F."/>
        </authorList>
    </citation>
    <scope>NUCLEOTIDE SEQUENCE [LARGE SCALE GENOMIC DNA]</scope>
</reference>
<name>A0A0U4IKM9_9CAUD</name>
<evidence type="ECO:0000313" key="3">
    <source>
        <dbReference type="Proteomes" id="UP000226177"/>
    </source>
</evidence>
<organism evidence="2 3">
    <name type="scientific">Arthrobacter phage Gordon</name>
    <dbReference type="NCBI Taxonomy" id="1772298"/>
    <lineage>
        <taxon>Viruses</taxon>
        <taxon>Duplodnaviria</taxon>
        <taxon>Heunggongvirae</taxon>
        <taxon>Uroviricota</taxon>
        <taxon>Caudoviricetes</taxon>
        <taxon>Gordonvirus</taxon>
        <taxon>Gordonvirus gordon</taxon>
    </lineage>
</organism>
<protein>
    <submittedName>
        <fullName evidence="2">Tail protein</fullName>
    </submittedName>
</protein>
<accession>A0A0U4IKM9</accession>
<sequence>MLYKVEVQNANGETLVLPLWDYSNGYLVKPIEGLDPVKANIVSSSFAGIDGEQHQASRRESRNILMKLGLKMGAAGSVSSLRAQLMRFFMPKARIRFTFYREDGPDVDIYGIVETFKCPQFVREPEASISVVCHQPDFYVPHIYGSANYTTSGTDEHLVEYDGTVETGFDFRMTVDRPISQFVIYHRSSDETLNRLIFSEPLVAGDVLTISTVSGDKHVTLTRAGADSSLLYAMSPDSSWLNLFPGPNYIRVYAEGAAIPYTITYTSKVGGL</sequence>
<dbReference type="Gene3D" id="2.40.30.200">
    <property type="match status" value="1"/>
</dbReference>
<keyword evidence="3" id="KW-1185">Reference proteome</keyword>
<dbReference type="InterPro" id="IPR054738">
    <property type="entry name" value="Siphovirus-type_tail_C"/>
</dbReference>
<dbReference type="RefSeq" id="YP_009603488.1">
    <property type="nucleotide sequence ID" value="NC_041952.1"/>
</dbReference>
<dbReference type="Proteomes" id="UP000226177">
    <property type="component" value="Segment"/>
</dbReference>
<dbReference type="OrthoDB" id="8349at10239"/>
<feature type="domain" description="Siphovirus-type tail component C-terminal" evidence="1">
    <location>
        <begin position="162"/>
        <end position="267"/>
    </location>
</feature>
<dbReference type="GeneID" id="40079369"/>
<evidence type="ECO:0000259" key="1">
    <source>
        <dbReference type="Pfam" id="PF22768"/>
    </source>
</evidence>
<dbReference type="Gene3D" id="2.60.120.860">
    <property type="match status" value="1"/>
</dbReference>
<dbReference type="Pfam" id="PF22768">
    <property type="entry name" value="SPP1_Dit"/>
    <property type="match status" value="1"/>
</dbReference>